<dbReference type="GO" id="GO:0005975">
    <property type="term" value="P:carbohydrate metabolic process"/>
    <property type="evidence" value="ECO:0007669"/>
    <property type="project" value="InterPro"/>
</dbReference>
<protein>
    <recommendedName>
        <fullName evidence="4">Chitin deacetylase</fullName>
    </recommendedName>
</protein>
<dbReference type="Gene3D" id="3.20.20.370">
    <property type="entry name" value="Glycoside hydrolase/deacetylase"/>
    <property type="match status" value="1"/>
</dbReference>
<dbReference type="CDD" id="cd10919">
    <property type="entry name" value="CE4_CDA_like"/>
    <property type="match status" value="1"/>
</dbReference>
<dbReference type="SUPFAM" id="SSF88713">
    <property type="entry name" value="Glycoside hydrolase/deacetylase"/>
    <property type="match status" value="1"/>
</dbReference>
<dbReference type="InterPro" id="IPR052740">
    <property type="entry name" value="CE4"/>
</dbReference>
<dbReference type="AlphaFoldDB" id="A0A5C5FWV9"/>
<keyword evidence="1" id="KW-0732">Signal</keyword>
<keyword evidence="3" id="KW-1185">Reference proteome</keyword>
<feature type="signal peptide" evidence="1">
    <location>
        <begin position="1"/>
        <end position="27"/>
    </location>
</feature>
<dbReference type="PANTHER" id="PTHR45985">
    <property type="match status" value="1"/>
</dbReference>
<proteinExistence type="predicted"/>
<dbReference type="PANTHER" id="PTHR45985:SF3">
    <property type="entry name" value="CHITIN DEACETYLASE-LIKE 4"/>
    <property type="match status" value="1"/>
</dbReference>
<feature type="chain" id="PRO_5022763880" description="Chitin deacetylase" evidence="1">
    <location>
        <begin position="28"/>
        <end position="522"/>
    </location>
</feature>
<dbReference type="STRING" id="5288.A0A5C5FWV9"/>
<evidence type="ECO:0000313" key="2">
    <source>
        <dbReference type="EMBL" id="TNY20211.1"/>
    </source>
</evidence>
<gene>
    <name evidence="2" type="ORF">DMC30DRAFT_417191</name>
</gene>
<evidence type="ECO:0000256" key="1">
    <source>
        <dbReference type="SAM" id="SignalP"/>
    </source>
</evidence>
<accession>A0A5C5FWV9</accession>
<reference evidence="2 3" key="1">
    <citation type="submission" date="2019-03" db="EMBL/GenBank/DDBJ databases">
        <title>Rhodosporidium diobovatum UCD-FST 08-225 genome sequencing, assembly, and annotation.</title>
        <authorList>
            <person name="Fakankun I.U."/>
            <person name="Fristensky B."/>
            <person name="Levin D.B."/>
        </authorList>
    </citation>
    <scope>NUCLEOTIDE SEQUENCE [LARGE SCALE GENOMIC DNA]</scope>
    <source>
        <strain evidence="2 3">UCD-FST 08-225</strain>
    </source>
</reference>
<dbReference type="Proteomes" id="UP000311382">
    <property type="component" value="Unassembled WGS sequence"/>
</dbReference>
<dbReference type="OrthoDB" id="504708at2759"/>
<organism evidence="2 3">
    <name type="scientific">Rhodotorula diobovata</name>
    <dbReference type="NCBI Taxonomy" id="5288"/>
    <lineage>
        <taxon>Eukaryota</taxon>
        <taxon>Fungi</taxon>
        <taxon>Dikarya</taxon>
        <taxon>Basidiomycota</taxon>
        <taxon>Pucciniomycotina</taxon>
        <taxon>Microbotryomycetes</taxon>
        <taxon>Sporidiobolales</taxon>
        <taxon>Sporidiobolaceae</taxon>
        <taxon>Rhodotorula</taxon>
    </lineage>
</organism>
<comment type="caution">
    <text evidence="2">The sequence shown here is derived from an EMBL/GenBank/DDBJ whole genome shotgun (WGS) entry which is preliminary data.</text>
</comment>
<evidence type="ECO:0008006" key="4">
    <source>
        <dbReference type="Google" id="ProtNLM"/>
    </source>
</evidence>
<dbReference type="EMBL" id="SOZI01000073">
    <property type="protein sequence ID" value="TNY20211.1"/>
    <property type="molecule type" value="Genomic_DNA"/>
</dbReference>
<name>A0A5C5FWV9_9BASI</name>
<sequence length="522" mass="56083">MAPRMRTRAALALASLLVVAHHQGAWAQSTSVGANGGEGGALTGPVSSPESAGYSCDASQCKLPDCLCASTSPPGGLDPKNVPQFVTFTADDAIQLYTKDVMSYFLGGRRNPNGCTPRMTYFTSLSYTNYSMVTEMYVNNNTEIADHTMTHAGTPNASEINGNLRALNAFAGIPMSDIIGFRAPLLSWNGSTLEYLHNASFTYDSSMTSASYANASNTDAFWPYTLDSGVANNCLEQSAICQGRLKLPGLWEIPMYSTFGDSQSDIHLMDPWLDSDKPEDVLEWLKFSFLTHYDGNRQPFGLYSHPIHLATGYPGVDDPIAMREMLQQFLDWVQAFDDVWIVSNAQLLAWMRDPVTNDKMGDVDALKCEVPDVPEDEKICNGIPQNMAGLLNKCDFSDFPWQTCYYCPADEPTPDNPVPSPREGDTRHTLPSDCLTAFFDPIANECTCESDQCAFTDQTRPIGNYTTNLGGSGAGGASGSGTATQAEVTAPSKQNSAAAARNAGAWSVAAGAVAVVVAALAA</sequence>
<dbReference type="InterPro" id="IPR011330">
    <property type="entry name" value="Glyco_hydro/deAcase_b/a-brl"/>
</dbReference>
<evidence type="ECO:0000313" key="3">
    <source>
        <dbReference type="Proteomes" id="UP000311382"/>
    </source>
</evidence>